<dbReference type="AlphaFoldDB" id="A0A9D6L878"/>
<dbReference type="EMBL" id="JACQAY010000017">
    <property type="protein sequence ID" value="MBI3538712.1"/>
    <property type="molecule type" value="Genomic_DNA"/>
</dbReference>
<organism evidence="5 6">
    <name type="scientific">Eiseniibacteriota bacterium</name>
    <dbReference type="NCBI Taxonomy" id="2212470"/>
    <lineage>
        <taxon>Bacteria</taxon>
        <taxon>Candidatus Eiseniibacteriota</taxon>
    </lineage>
</organism>
<dbReference type="PANTHER" id="PTHR42838">
    <property type="entry name" value="CYTOCHROME C OXIDASE SUBUNIT II"/>
    <property type="match status" value="1"/>
</dbReference>
<evidence type="ECO:0000256" key="4">
    <source>
        <dbReference type="SAM" id="SignalP"/>
    </source>
</evidence>
<protein>
    <submittedName>
        <fullName evidence="5">Nitrous-oxide reductase</fullName>
    </submittedName>
</protein>
<dbReference type="GO" id="GO:0046872">
    <property type="term" value="F:metal ion binding"/>
    <property type="evidence" value="ECO:0007669"/>
    <property type="project" value="UniProtKB-KW"/>
</dbReference>
<evidence type="ECO:0000256" key="3">
    <source>
        <dbReference type="ARBA" id="ARBA00023008"/>
    </source>
</evidence>
<dbReference type="Proteomes" id="UP000807850">
    <property type="component" value="Unassembled WGS sequence"/>
</dbReference>
<gene>
    <name evidence="5" type="ORF">HY076_00355</name>
</gene>
<dbReference type="GO" id="GO:0030313">
    <property type="term" value="C:cell envelope"/>
    <property type="evidence" value="ECO:0007669"/>
    <property type="project" value="UniProtKB-SubCell"/>
</dbReference>
<reference evidence="5" key="1">
    <citation type="submission" date="2020-07" db="EMBL/GenBank/DDBJ databases">
        <title>Huge and variable diversity of episymbiotic CPR bacteria and DPANN archaea in groundwater ecosystems.</title>
        <authorList>
            <person name="He C.Y."/>
            <person name="Keren R."/>
            <person name="Whittaker M."/>
            <person name="Farag I.F."/>
            <person name="Doudna J."/>
            <person name="Cate J.H.D."/>
            <person name="Banfield J.F."/>
        </authorList>
    </citation>
    <scope>NUCLEOTIDE SEQUENCE</scope>
    <source>
        <strain evidence="5">NC_groundwater_928_Pr1_S-0.2um_72_17</strain>
    </source>
</reference>
<keyword evidence="3" id="KW-0186">Copper</keyword>
<dbReference type="InterPro" id="IPR051403">
    <property type="entry name" value="NosZ/Cyto_c_oxidase_sub2"/>
</dbReference>
<evidence type="ECO:0000313" key="6">
    <source>
        <dbReference type="Proteomes" id="UP000807850"/>
    </source>
</evidence>
<evidence type="ECO:0000313" key="5">
    <source>
        <dbReference type="EMBL" id="MBI3538712.1"/>
    </source>
</evidence>
<feature type="signal peptide" evidence="4">
    <location>
        <begin position="1"/>
        <end position="23"/>
    </location>
</feature>
<dbReference type="PANTHER" id="PTHR42838:SF2">
    <property type="entry name" value="NITROUS-OXIDE REDUCTASE"/>
    <property type="match status" value="1"/>
</dbReference>
<feature type="non-terminal residue" evidence="5">
    <location>
        <position position="330"/>
    </location>
</feature>
<name>A0A9D6L878_UNCEI</name>
<sequence length="330" mass="35658">MNRWIRFSIVAMAALGIASQLMGCAGPKAGAGGSAAQKVYVKPGEHDTYYAFLSGGHAGQIYVYGMPSCRHITTIPVFTPEPACGYGVDEESKAMLGGFTWGDAHHPGLSETDGDYDGRWLFINDMPNARIARIDLKDFKTRQIFGPIPNLSAAHACPFPTPNTEYVFAASRFSVPVPNRSVKVESYAQTFNGIIAGVKVDPKEGTMSMGFEILMPPFDWDLADAGKGPSHGWEFFTCYNSEEAFDSLEVNASQNEMDYFAAVDWRAAQKAVDEGKASMINGAPVLDPARVKGIVYLIAVPKSPHGVDVNPTGEFICCSGKLQAEVSVYS</sequence>
<accession>A0A9D6L878</accession>
<evidence type="ECO:0000256" key="1">
    <source>
        <dbReference type="ARBA" id="ARBA00004196"/>
    </source>
</evidence>
<dbReference type="InterPro" id="IPR015943">
    <property type="entry name" value="WD40/YVTN_repeat-like_dom_sf"/>
</dbReference>
<dbReference type="Gene3D" id="2.130.10.10">
    <property type="entry name" value="YVTN repeat-like/Quinoprotein amine dehydrogenase"/>
    <property type="match status" value="1"/>
</dbReference>
<feature type="chain" id="PRO_5039183762" evidence="4">
    <location>
        <begin position="24"/>
        <end position="330"/>
    </location>
</feature>
<dbReference type="InterPro" id="IPR011045">
    <property type="entry name" value="N2O_reductase_N"/>
</dbReference>
<dbReference type="SUPFAM" id="SSF50974">
    <property type="entry name" value="Nitrous oxide reductase, N-terminal domain"/>
    <property type="match status" value="1"/>
</dbReference>
<keyword evidence="4" id="KW-0732">Signal</keyword>
<comment type="caution">
    <text evidence="5">The sequence shown here is derived from an EMBL/GenBank/DDBJ whole genome shotgun (WGS) entry which is preliminary data.</text>
</comment>
<keyword evidence="2" id="KW-0479">Metal-binding</keyword>
<proteinExistence type="predicted"/>
<comment type="subcellular location">
    <subcellularLocation>
        <location evidence="1">Cell envelope</location>
    </subcellularLocation>
</comment>
<evidence type="ECO:0000256" key="2">
    <source>
        <dbReference type="ARBA" id="ARBA00022723"/>
    </source>
</evidence>